<evidence type="ECO:0000256" key="5">
    <source>
        <dbReference type="SAM" id="MobiDB-lite"/>
    </source>
</evidence>
<keyword evidence="2 7" id="KW-0378">Hydrolase</keyword>
<organism evidence="7 8">
    <name type="scientific">Clavibacter michiganensis</name>
    <dbReference type="NCBI Taxonomy" id="28447"/>
    <lineage>
        <taxon>Bacteria</taxon>
        <taxon>Bacillati</taxon>
        <taxon>Actinomycetota</taxon>
        <taxon>Actinomycetes</taxon>
        <taxon>Micrococcales</taxon>
        <taxon>Microbacteriaceae</taxon>
        <taxon>Clavibacter</taxon>
    </lineage>
</organism>
<feature type="active site" description="Nucleophile" evidence="3">
    <location>
        <position position="443"/>
    </location>
</feature>
<dbReference type="InterPro" id="IPR033199">
    <property type="entry name" value="DDAH-like"/>
</dbReference>
<proteinExistence type="inferred from homology"/>
<evidence type="ECO:0000256" key="3">
    <source>
        <dbReference type="PIRSR" id="PIRSR633199-1"/>
    </source>
</evidence>
<feature type="transmembrane region" description="Helical" evidence="6">
    <location>
        <begin position="93"/>
        <end position="112"/>
    </location>
</feature>
<comment type="similarity">
    <text evidence="1">Belongs to the DDAH family.</text>
</comment>
<dbReference type="GO" id="GO:0045429">
    <property type="term" value="P:positive regulation of nitric oxide biosynthetic process"/>
    <property type="evidence" value="ECO:0007669"/>
    <property type="project" value="TreeGrafter"/>
</dbReference>
<evidence type="ECO:0000313" key="7">
    <source>
        <dbReference type="EMBL" id="OUE22280.1"/>
    </source>
</evidence>
<gene>
    <name evidence="7" type="ORF">BFL34_00325</name>
</gene>
<evidence type="ECO:0000313" key="8">
    <source>
        <dbReference type="Proteomes" id="UP000194837"/>
    </source>
</evidence>
<name>A0A251YDD1_9MICO</name>
<dbReference type="AlphaFoldDB" id="A0A251YDD1"/>
<dbReference type="SUPFAM" id="SSF55909">
    <property type="entry name" value="Pentein"/>
    <property type="match status" value="1"/>
</dbReference>
<feature type="binding site" evidence="4">
    <location>
        <position position="257"/>
    </location>
    <ligand>
        <name>substrate</name>
    </ligand>
</feature>
<keyword evidence="6" id="KW-0812">Transmembrane</keyword>
<dbReference type="PANTHER" id="PTHR12737:SF9">
    <property type="entry name" value="DIMETHYLARGININASE"/>
    <property type="match status" value="1"/>
</dbReference>
<feature type="transmembrane region" description="Helical" evidence="6">
    <location>
        <begin position="119"/>
        <end position="140"/>
    </location>
</feature>
<comment type="caution">
    <text evidence="7">The sequence shown here is derived from an EMBL/GenBank/DDBJ whole genome shotgun (WGS) entry which is preliminary data.</text>
</comment>
<keyword evidence="6" id="KW-1133">Transmembrane helix</keyword>
<accession>A0A251YDD1</accession>
<evidence type="ECO:0000256" key="6">
    <source>
        <dbReference type="SAM" id="Phobius"/>
    </source>
</evidence>
<protein>
    <submittedName>
        <fullName evidence="7">N(G),N(G)-dimethylarginine dimethylaminohydrolase</fullName>
    </submittedName>
</protein>
<evidence type="ECO:0000256" key="4">
    <source>
        <dbReference type="PIRSR" id="PIRSR633199-2"/>
    </source>
</evidence>
<sequence>MPLSSSFVTESRENDRTPGPPRDPASEDASRAPAMTRKPDPRSARPSAGVPLGRALSAALVSAGVSAILGLLFSVLTLFSANQPGAAVLVTLLDYWTVHTLVAFVLLAALAGVGMHRRLWTSILGSVVAAVAGALIGSLVGAMGQGATISGDIVGPLLETLLGLNLMFVLGVSLASVLLGRRLWIRLGGAAGDAVARERVALVRIPSSRLAEGELTHQDRRPIDSELADQQWERYVLALEEGGWSTREVPPADDHPDSVFVEDAVLVLGTTAVLLTSGADSRRGERTGVERALEDMDLDVTSIDLPATIDGGDVLEVGRTLYVGASSRTNAAGIQRLREIAVPLGYAVVGVPVTRTLHLKSQVTALPDGTVIGYEPLVDETRLFPSFLPVPEAEGTAVVVLDDETLLLSAAAPRTADLLRSLGYEVVTVDISEFEKLEGCVTCLSVRIG</sequence>
<dbReference type="Gene3D" id="3.75.10.10">
    <property type="entry name" value="L-arginine/glycine Amidinotransferase, Chain A"/>
    <property type="match status" value="1"/>
</dbReference>
<feature type="active site" description="Proton donor" evidence="3">
    <location>
        <position position="358"/>
    </location>
</feature>
<feature type="region of interest" description="Disordered" evidence="5">
    <location>
        <begin position="1"/>
        <end position="48"/>
    </location>
</feature>
<keyword evidence="6" id="KW-0472">Membrane</keyword>
<feature type="transmembrane region" description="Helical" evidence="6">
    <location>
        <begin position="55"/>
        <end position="81"/>
    </location>
</feature>
<evidence type="ECO:0000256" key="2">
    <source>
        <dbReference type="ARBA" id="ARBA00022801"/>
    </source>
</evidence>
<dbReference type="GO" id="GO:0000052">
    <property type="term" value="P:citrulline metabolic process"/>
    <property type="evidence" value="ECO:0007669"/>
    <property type="project" value="TreeGrafter"/>
</dbReference>
<dbReference type="EMBL" id="MDJW01000004">
    <property type="protein sequence ID" value="OUE22280.1"/>
    <property type="molecule type" value="Genomic_DNA"/>
</dbReference>
<evidence type="ECO:0000256" key="1">
    <source>
        <dbReference type="ARBA" id="ARBA00008532"/>
    </source>
</evidence>
<feature type="binding site" evidence="4">
    <location>
        <position position="328"/>
    </location>
    <ligand>
        <name>substrate</name>
    </ligand>
</feature>
<dbReference type="PANTHER" id="PTHR12737">
    <property type="entry name" value="DIMETHYLARGININE DIMETHYLAMINOHYDROLASE"/>
    <property type="match status" value="1"/>
</dbReference>
<reference evidence="7 8" key="1">
    <citation type="submission" date="2016-08" db="EMBL/GenBank/DDBJ databases">
        <title>Genome sequence of Clavibacter michiganensis spp strain CFBP7494.</title>
        <authorList>
            <person name="Thapa S.P."/>
            <person name="Coaker G."/>
            <person name="Jacques M.-A."/>
        </authorList>
    </citation>
    <scope>NUCLEOTIDE SEQUENCE [LARGE SCALE GENOMIC DNA]</scope>
    <source>
        <strain evidence="7">CFBP7494</strain>
    </source>
</reference>
<dbReference type="NCBIfam" id="NF045660">
    <property type="entry name" value="DiMthArgaseDdahStm"/>
    <property type="match status" value="1"/>
</dbReference>
<feature type="transmembrane region" description="Helical" evidence="6">
    <location>
        <begin position="160"/>
        <end position="179"/>
    </location>
</feature>
<feature type="binding site" evidence="4">
    <location>
        <begin position="262"/>
        <end position="263"/>
    </location>
    <ligand>
        <name>substrate</name>
    </ligand>
</feature>
<feature type="binding site" evidence="4">
    <location>
        <position position="215"/>
    </location>
    <ligand>
        <name>substrate</name>
    </ligand>
</feature>
<feature type="binding site" evidence="4">
    <location>
        <position position="282"/>
    </location>
    <ligand>
        <name>substrate</name>
    </ligand>
</feature>
<dbReference type="GO" id="GO:0016597">
    <property type="term" value="F:amino acid binding"/>
    <property type="evidence" value="ECO:0007669"/>
    <property type="project" value="TreeGrafter"/>
</dbReference>
<dbReference type="GO" id="GO:0016403">
    <property type="term" value="F:dimethylargininase activity"/>
    <property type="evidence" value="ECO:0007669"/>
    <property type="project" value="TreeGrafter"/>
</dbReference>
<dbReference type="GO" id="GO:0006525">
    <property type="term" value="P:arginine metabolic process"/>
    <property type="evidence" value="ECO:0007669"/>
    <property type="project" value="TreeGrafter"/>
</dbReference>
<feature type="binding site" evidence="4">
    <location>
        <position position="437"/>
    </location>
    <ligand>
        <name>substrate</name>
    </ligand>
</feature>
<dbReference type="Proteomes" id="UP000194837">
    <property type="component" value="Unassembled WGS sequence"/>
</dbReference>